<sequence>MLEIYDAAGIKRLGYLGQKELSDFCRVRSSNGMSTLKFNCLVNEKTLRLIESENRIYFEGSEYIIKSPSATLTDEGFISVSCVCSAEELLYRYIDGELAFSNASMSYAVARVLENTGWTLKYCDPTITTLRDVRLENLNRLEALNELLKLYGAVEEYCYGPFVQFDTLEKTVSLYNDIGQDNGVTIRSGRNLASLDLSYDSKGLVTRLYVKGKDGVDIASVNGGYSYIENFSFFTALGYNTADSIIRERLVREDVVTYDKIADPSELLEQGRRKLAVVAWPKLSVSVKLADLYRLYAEALYKIEVGDWVTVEYTGPQDISVRLRVRVIEMVEYPYEPQRNSINVGTPKPQISDAVKPAVTTARIITRNRHANSLLQGFINTATTLINGTNGLLTITDNTIDFWGIDAEGRRNGKGVRLSPGGLGITEDGGQSYKTAVTGEGVLSSTVVINELYALSTADEYTKIMSDGLHVYDENNIERLHAGHWQVDATERFGLRITASDGTTVILDDRGMLQTWQLHVVDNVDATHPLKIIFYVPPGANLLNGKQFKLSFTKEWFRAYETGAASGGGVYASTEDGGYTFTSTESGGGDIDTSEPGLWILSPSQYLLPDFMDMAGYHFHDNTMEKDGTHNHGIEHGTTLITDTGSVSWVQSGYHDHILHNTYAGDHAHAMLSVSHTHAVSLPFHAHNMYLPNHRHMVSLGDHTHNLVFGIYEGTAPADISITLDGTDITAQLGGPFNENKNELQLSPHITSPGWHNLELGSSILGRINASLFIQLFMYM</sequence>
<reference evidence="3 4" key="1">
    <citation type="submission" date="2023-04" db="EMBL/GenBank/DDBJ databases">
        <authorList>
            <person name="Hsu D."/>
        </authorList>
    </citation>
    <scope>NUCLEOTIDE SEQUENCE [LARGE SCALE GENOMIC DNA]</scope>
    <source>
        <strain evidence="3 4">MK1</strain>
    </source>
</reference>
<evidence type="ECO:0000313" key="3">
    <source>
        <dbReference type="EMBL" id="WRO21009.1"/>
    </source>
</evidence>
<dbReference type="NCBIfam" id="TIGR01665">
    <property type="entry name" value="put_anti_recept"/>
    <property type="match status" value="1"/>
</dbReference>
<dbReference type="InterPro" id="IPR044051">
    <property type="entry name" value="Prophage_tail_N"/>
</dbReference>
<dbReference type="Pfam" id="PF18994">
    <property type="entry name" value="Prophage_tailD1"/>
    <property type="match status" value="1"/>
</dbReference>
<keyword evidence="4" id="KW-1185">Reference proteome</keyword>
<dbReference type="Proteomes" id="UP001329915">
    <property type="component" value="Chromosome"/>
</dbReference>
<dbReference type="EMBL" id="CP121694">
    <property type="protein sequence ID" value="WRO21009.1"/>
    <property type="molecule type" value="Genomic_DNA"/>
</dbReference>
<organism evidence="3 4">
    <name type="scientific">Metallumcola ferriviriculae</name>
    <dbReference type="NCBI Taxonomy" id="3039180"/>
    <lineage>
        <taxon>Bacteria</taxon>
        <taxon>Bacillati</taxon>
        <taxon>Bacillota</taxon>
        <taxon>Clostridia</taxon>
        <taxon>Neomoorellales</taxon>
        <taxon>Desulfitibacteraceae</taxon>
        <taxon>Metallumcola</taxon>
    </lineage>
</organism>
<dbReference type="InterPro" id="IPR007119">
    <property type="entry name" value="Phage_tail_spike_N"/>
</dbReference>
<dbReference type="Pfam" id="PF06605">
    <property type="entry name" value="Prophage_tail"/>
    <property type="match status" value="1"/>
</dbReference>
<dbReference type="AlphaFoldDB" id="A0AAU0UJP2"/>
<dbReference type="KEGG" id="dbc:MFMK1_000800"/>
<gene>
    <name evidence="3" type="ORF">MFMK1_000800</name>
</gene>
<accession>A0AAU0UJP2</accession>
<feature type="domain" description="Prophage endopeptidase tail N-terminal" evidence="2">
    <location>
        <begin position="20"/>
        <end position="74"/>
    </location>
</feature>
<evidence type="ECO:0000259" key="1">
    <source>
        <dbReference type="Pfam" id="PF06605"/>
    </source>
</evidence>
<proteinExistence type="predicted"/>
<name>A0AAU0UJP2_9FIRM</name>
<protein>
    <submittedName>
        <fullName evidence="3">Phage tail protein</fullName>
    </submittedName>
</protein>
<feature type="domain" description="Tail spike" evidence="1">
    <location>
        <begin position="103"/>
        <end position="354"/>
    </location>
</feature>
<evidence type="ECO:0000259" key="2">
    <source>
        <dbReference type="Pfam" id="PF18994"/>
    </source>
</evidence>
<evidence type="ECO:0000313" key="4">
    <source>
        <dbReference type="Proteomes" id="UP001329915"/>
    </source>
</evidence>
<dbReference type="RefSeq" id="WP_366923882.1">
    <property type="nucleotide sequence ID" value="NZ_CP121694.1"/>
</dbReference>
<dbReference type="InterPro" id="IPR010572">
    <property type="entry name" value="Tail_dom"/>
</dbReference>